<keyword evidence="1" id="KW-0472">Membrane</keyword>
<keyword evidence="1" id="KW-0812">Transmembrane</keyword>
<feature type="transmembrane region" description="Helical" evidence="1">
    <location>
        <begin position="214"/>
        <end position="232"/>
    </location>
</feature>
<evidence type="ECO:0000313" key="3">
    <source>
        <dbReference type="Proteomes" id="UP000290057"/>
    </source>
</evidence>
<feature type="transmembrane region" description="Helical" evidence="1">
    <location>
        <begin position="275"/>
        <end position="295"/>
    </location>
</feature>
<evidence type="ECO:0000313" key="2">
    <source>
        <dbReference type="EMBL" id="BBI21550.1"/>
    </source>
</evidence>
<proteinExistence type="predicted"/>
<evidence type="ECO:0000256" key="1">
    <source>
        <dbReference type="SAM" id="Phobius"/>
    </source>
</evidence>
<dbReference type="AlphaFoldDB" id="A0A3T1CKT7"/>
<accession>A0A3T1CKT7</accession>
<gene>
    <name evidence="2" type="ORF">EKJ_23970</name>
</gene>
<dbReference type="EMBL" id="AP019389">
    <property type="protein sequence ID" value="BBI21550.1"/>
    <property type="molecule type" value="Genomic_DNA"/>
</dbReference>
<organism evidence="2 3">
    <name type="scientific">Qipengyuania flava</name>
    <dbReference type="NCBI Taxonomy" id="192812"/>
    <lineage>
        <taxon>Bacteria</taxon>
        <taxon>Pseudomonadati</taxon>
        <taxon>Pseudomonadota</taxon>
        <taxon>Alphaproteobacteria</taxon>
        <taxon>Sphingomonadales</taxon>
        <taxon>Erythrobacteraceae</taxon>
        <taxon>Qipengyuania</taxon>
    </lineage>
</organism>
<dbReference type="Proteomes" id="UP000290057">
    <property type="component" value="Chromosome"/>
</dbReference>
<keyword evidence="3" id="KW-1185">Reference proteome</keyword>
<feature type="transmembrane region" description="Helical" evidence="1">
    <location>
        <begin position="244"/>
        <end position="263"/>
    </location>
</feature>
<sequence>MGVAISWEQLEQIALDQMPEGLPKRQFVCDIHRLGILPLAAKASGDERLLEVDERWQREFLDYCVAHAEVLSYEEIWNNRGGALELCLADPHSEAFYIAHFMNGQRDAWAARKIASSTKVQIFDALFDPELAARCRFDREAESTRELLSRSWFAALLKRYPEPGLGIDLALGTASMIAAGEVGAIARSIETNKAEIEAAGKDWPLPRLSQKGHAILYGGAMALASLMGIWAPNGWTLGEQFTDGTMLALVVMSAYFATLYAAMATERRTGVMLSIAILVLMLGTIPISFFASGWWVQDAPFFGLIFAALGFARHPLIAAKQKEALGKKERDLAMRLTGSPDREEDPDVVIGYLDFYAEGVPRDQIVAHSRHERVADYAGAMPTSGTGKRRERSTPAAYQSEGLSYGVAGMNVASDGAITSELVDGVSVDTKGRVNTRIADGVTLHSDGKTTTRVTDGVDVRSDGQVSVEMFGMRHSWGGKKDDKKKDSWF</sequence>
<reference evidence="2 3" key="1">
    <citation type="submission" date="2019-01" db="EMBL/GenBank/DDBJ databases">
        <title>Complete genome sequence of Erythrobacter flavus KJ5.</title>
        <authorList>
            <person name="Kanesaki Y."/>
            <person name="Brotosudarmo T."/>
            <person name="Moriuchi R."/>
            <person name="Awai K."/>
        </authorList>
    </citation>
    <scope>NUCLEOTIDE SEQUENCE [LARGE SCALE GENOMIC DNA]</scope>
    <source>
        <strain evidence="2 3">KJ5</strain>
    </source>
</reference>
<name>A0A3T1CKT7_9SPHN</name>
<keyword evidence="1" id="KW-1133">Transmembrane helix</keyword>
<protein>
    <submittedName>
        <fullName evidence="2">Uncharacterized protein</fullName>
    </submittedName>
</protein>